<organism evidence="3 4">
    <name type="scientific">Ash yellows phytoplasma</name>
    <dbReference type="NCBI Taxonomy" id="35780"/>
    <lineage>
        <taxon>Bacteria</taxon>
        <taxon>Bacillati</taxon>
        <taxon>Mycoplasmatota</taxon>
        <taxon>Mollicutes</taxon>
        <taxon>Acholeplasmatales</taxon>
        <taxon>Acholeplasmataceae</taxon>
        <taxon>Candidatus Phytoplasma</taxon>
        <taxon>16SrVII (Ash yellows group)</taxon>
    </lineage>
</organism>
<evidence type="ECO:0000313" key="3">
    <source>
        <dbReference type="EMBL" id="WYY26614.1"/>
    </source>
</evidence>
<keyword evidence="1" id="KW-1133">Transmembrane helix</keyword>
<reference evidence="3" key="1">
    <citation type="submission" date="2024-03" db="EMBL/GenBank/DDBJ databases">
        <title>The Complete Genome of 'Candidatus Phytoplasma fraxini' AshY1 from the Ash Yellows Group.</title>
        <authorList>
            <person name="Boehm J.W."/>
            <person name="Huettel B."/>
            <person name="Schneider B."/>
            <person name="Kube M."/>
        </authorList>
    </citation>
    <scope>NUCLEOTIDE SEQUENCE [LARGE SCALE GENOMIC DNA]</scope>
    <source>
        <strain evidence="3">AshY1</strain>
    </source>
</reference>
<dbReference type="Gene3D" id="3.40.50.300">
    <property type="entry name" value="P-loop containing nucleotide triphosphate hydrolases"/>
    <property type="match status" value="1"/>
</dbReference>
<protein>
    <submittedName>
        <fullName evidence="3">AAA family ATPase</fullName>
    </submittedName>
</protein>
<dbReference type="RefSeq" id="WP_341266514.1">
    <property type="nucleotide sequence ID" value="NZ_CP146843.1"/>
</dbReference>
<dbReference type="InterPro" id="IPR003593">
    <property type="entry name" value="AAA+_ATPase"/>
</dbReference>
<dbReference type="Proteomes" id="UP001484199">
    <property type="component" value="Chromosome"/>
</dbReference>
<dbReference type="SMART" id="SM00382">
    <property type="entry name" value="AAA"/>
    <property type="match status" value="1"/>
</dbReference>
<dbReference type="SUPFAM" id="SSF52540">
    <property type="entry name" value="P-loop containing nucleoside triphosphate hydrolases"/>
    <property type="match status" value="1"/>
</dbReference>
<gene>
    <name evidence="3" type="ORF">AshY1_05090</name>
</gene>
<keyword evidence="1" id="KW-0812">Transmembrane</keyword>
<dbReference type="PANTHER" id="PTHR23074:SF83">
    <property type="entry name" value="VACUOLAR PROTEIN SORTING-ASSOCIATED PROTEIN 4A"/>
    <property type="match status" value="1"/>
</dbReference>
<feature type="domain" description="AAA+ ATPase" evidence="2">
    <location>
        <begin position="156"/>
        <end position="295"/>
    </location>
</feature>
<feature type="transmembrane region" description="Helical" evidence="1">
    <location>
        <begin position="12"/>
        <end position="31"/>
    </location>
</feature>
<dbReference type="EMBL" id="CP146843">
    <property type="protein sequence ID" value="WYY26614.1"/>
    <property type="molecule type" value="Genomic_DNA"/>
</dbReference>
<evidence type="ECO:0000256" key="1">
    <source>
        <dbReference type="SAM" id="Phobius"/>
    </source>
</evidence>
<evidence type="ECO:0000259" key="2">
    <source>
        <dbReference type="SMART" id="SM00382"/>
    </source>
</evidence>
<dbReference type="InterPro" id="IPR050304">
    <property type="entry name" value="MT-severing_AAA_ATPase"/>
</dbReference>
<dbReference type="InterPro" id="IPR003959">
    <property type="entry name" value="ATPase_AAA_core"/>
</dbReference>
<accession>A0ABZ2U8K9</accession>
<name>A0ABZ2U8K9_ASHYP</name>
<evidence type="ECO:0000313" key="4">
    <source>
        <dbReference type="Proteomes" id="UP001484199"/>
    </source>
</evidence>
<keyword evidence="1" id="KW-0472">Membrane</keyword>
<dbReference type="Pfam" id="PF00004">
    <property type="entry name" value="AAA"/>
    <property type="match status" value="1"/>
</dbReference>
<dbReference type="InterPro" id="IPR027417">
    <property type="entry name" value="P-loop_NTPase"/>
</dbReference>
<dbReference type="PANTHER" id="PTHR23074">
    <property type="entry name" value="AAA DOMAIN-CONTAINING"/>
    <property type="match status" value="1"/>
</dbReference>
<proteinExistence type="predicted"/>
<keyword evidence="4" id="KW-1185">Reference proteome</keyword>
<sequence length="393" mass="44789">MVKKNYKSNIIPSLSLIIMAICSIIICYKLFASENNITFESENINLNTEQLEKTLQTGLNNMTEKISQVEKPLQTGLNNMTEKISQVEKPLNQMASFHTKGYNIEALAKDITFENVEDMLSLDQLIGLDREKAALTEFQTCINNLRTIETTFQQKRPTGIIFHGCPGTGKTSLARALAKTAGCAYIEIDGTDFQKYSREEGPCRVDALFHKVREDKDHERIIVCIDECENTWGNLTKAENQATKNIVTKFKNKFTGIHANSGPMVFWIGTTNHVDELDSAIVSRFEHIIEVKYLETQARQQLFRHKLNKIQTNAITPEACNYIINVLAVDIEQHDDLKSIREIEKFIRGCSIRAVSQNNTNPVISQDIVKSVFDEKVKDIEDRKKTERHNKKE</sequence>